<keyword evidence="5" id="KW-0722">Serine protease inhibitor</keyword>
<dbReference type="EMBL" id="LGUT01001337">
    <property type="protein sequence ID" value="KOG89146.1"/>
    <property type="molecule type" value="Genomic_DNA"/>
</dbReference>
<keyword evidence="7" id="KW-0732">Signal</keyword>
<reference evidence="9 10" key="1">
    <citation type="submission" date="2015-07" db="EMBL/GenBank/DDBJ databases">
        <authorList>
            <person name="Ju K.-S."/>
            <person name="Doroghazi J.R."/>
            <person name="Metcalf W.W."/>
        </authorList>
    </citation>
    <scope>NUCLEOTIDE SEQUENCE [LARGE SCALE GENOMIC DNA]</scope>
    <source>
        <strain evidence="9 10">NRRL B-3589</strain>
    </source>
</reference>
<dbReference type="InterPro" id="IPR023549">
    <property type="entry name" value="Subtilisin_inhibitor"/>
</dbReference>
<feature type="chain" id="PRO_5047050308" description="Subtilisin inhibitor domain-containing protein" evidence="7">
    <location>
        <begin position="28"/>
        <end position="149"/>
    </location>
</feature>
<dbReference type="Proteomes" id="UP000037020">
    <property type="component" value="Unassembled WGS sequence"/>
</dbReference>
<evidence type="ECO:0000256" key="3">
    <source>
        <dbReference type="ARBA" id="ARBA00022525"/>
    </source>
</evidence>
<evidence type="ECO:0000313" key="10">
    <source>
        <dbReference type="Proteomes" id="UP000037020"/>
    </source>
</evidence>
<name>A0ABR5J6P8_9ACTN</name>
<keyword evidence="10" id="KW-1185">Reference proteome</keyword>
<dbReference type="InterPro" id="IPR036819">
    <property type="entry name" value="Subtilisin_inhibitor-like_sf"/>
</dbReference>
<dbReference type="InterPro" id="IPR020054">
    <property type="entry name" value="Prot_inh_SSI_I16_CS"/>
</dbReference>
<evidence type="ECO:0000313" key="9">
    <source>
        <dbReference type="EMBL" id="KOG89146.1"/>
    </source>
</evidence>
<feature type="signal peptide" evidence="7">
    <location>
        <begin position="1"/>
        <end position="27"/>
    </location>
</feature>
<accession>A0ABR5J6P8</accession>
<evidence type="ECO:0000259" key="8">
    <source>
        <dbReference type="Pfam" id="PF00720"/>
    </source>
</evidence>
<comment type="similarity">
    <text evidence="2">Belongs to the protease inhibitor I16 (SSI) family.</text>
</comment>
<evidence type="ECO:0000256" key="6">
    <source>
        <dbReference type="ARBA" id="ARBA00023157"/>
    </source>
</evidence>
<keyword evidence="6" id="KW-1015">Disulfide bond</keyword>
<dbReference type="SUPFAM" id="SSF55399">
    <property type="entry name" value="Subtilisin inhibitor"/>
    <property type="match status" value="1"/>
</dbReference>
<organism evidence="9 10">
    <name type="scientific">Streptomyces varsoviensis</name>
    <dbReference type="NCBI Taxonomy" id="67373"/>
    <lineage>
        <taxon>Bacteria</taxon>
        <taxon>Bacillati</taxon>
        <taxon>Actinomycetota</taxon>
        <taxon>Actinomycetes</taxon>
        <taxon>Kitasatosporales</taxon>
        <taxon>Streptomycetaceae</taxon>
        <taxon>Streptomyces</taxon>
    </lineage>
</organism>
<sequence length="149" mass="15563">MSLRRLGVTAAVLLPAALLALPTAASAADIPARPLPVPAPAHDDHLTVTVTGSGAADGTYELYCHPAGGTHPHAKAACDQLDRATVWGTDTFAPVPTNRMCTQMYSGPEQAHISGSWAGRPVNADFKRTNGCETARWNKFSSVLGTSRG</sequence>
<dbReference type="Pfam" id="PF00720">
    <property type="entry name" value="SSI"/>
    <property type="match status" value="1"/>
</dbReference>
<evidence type="ECO:0000256" key="2">
    <source>
        <dbReference type="ARBA" id="ARBA00010472"/>
    </source>
</evidence>
<gene>
    <name evidence="9" type="ORF">ADK38_15890</name>
</gene>
<protein>
    <recommendedName>
        <fullName evidence="8">Subtilisin inhibitor domain-containing protein</fullName>
    </recommendedName>
</protein>
<evidence type="ECO:0000256" key="4">
    <source>
        <dbReference type="ARBA" id="ARBA00022690"/>
    </source>
</evidence>
<feature type="domain" description="Subtilisin inhibitor" evidence="8">
    <location>
        <begin position="48"/>
        <end position="123"/>
    </location>
</feature>
<proteinExistence type="inferred from homology"/>
<comment type="subcellular location">
    <subcellularLocation>
        <location evidence="1">Secreted</location>
    </subcellularLocation>
</comment>
<keyword evidence="3" id="KW-0964">Secreted</keyword>
<dbReference type="RefSeq" id="WP_030892783.1">
    <property type="nucleotide sequence ID" value="NZ_JBIRHZ010000003.1"/>
</dbReference>
<evidence type="ECO:0000256" key="5">
    <source>
        <dbReference type="ARBA" id="ARBA00022900"/>
    </source>
</evidence>
<evidence type="ECO:0000256" key="7">
    <source>
        <dbReference type="SAM" id="SignalP"/>
    </source>
</evidence>
<dbReference type="PROSITE" id="PS00999">
    <property type="entry name" value="SSI"/>
    <property type="match status" value="1"/>
</dbReference>
<comment type="caution">
    <text evidence="9">The sequence shown here is derived from an EMBL/GenBank/DDBJ whole genome shotgun (WGS) entry which is preliminary data.</text>
</comment>
<dbReference type="Gene3D" id="3.30.350.10">
    <property type="entry name" value="Subtilisin inhibitor-like"/>
    <property type="match status" value="1"/>
</dbReference>
<keyword evidence="4" id="KW-0646">Protease inhibitor</keyword>
<evidence type="ECO:0000256" key="1">
    <source>
        <dbReference type="ARBA" id="ARBA00004613"/>
    </source>
</evidence>